<comment type="caution">
    <text evidence="1">The sequence shown here is derived from an EMBL/GenBank/DDBJ whole genome shotgun (WGS) entry which is preliminary data.</text>
</comment>
<proteinExistence type="predicted"/>
<keyword evidence="2" id="KW-1185">Reference proteome</keyword>
<evidence type="ECO:0000313" key="1">
    <source>
        <dbReference type="EMBL" id="OLP61642.1"/>
    </source>
</evidence>
<evidence type="ECO:0000313" key="2">
    <source>
        <dbReference type="Proteomes" id="UP000186364"/>
    </source>
</evidence>
<protein>
    <submittedName>
        <fullName evidence="1">Uncharacterized protein</fullName>
    </submittedName>
</protein>
<accession>A0A1Q9B0W9</accession>
<organism evidence="1 2">
    <name type="scientific">Xaviernesmea oryzae</name>
    <dbReference type="NCBI Taxonomy" id="464029"/>
    <lineage>
        <taxon>Bacteria</taxon>
        <taxon>Pseudomonadati</taxon>
        <taxon>Pseudomonadota</taxon>
        <taxon>Alphaproteobacteria</taxon>
        <taxon>Hyphomicrobiales</taxon>
        <taxon>Rhizobiaceae</taxon>
        <taxon>Rhizobium/Agrobacterium group</taxon>
        <taxon>Xaviernesmea</taxon>
    </lineage>
</organism>
<name>A0A1Q9B0W9_9HYPH</name>
<sequence>MGSTLIADLPEDRREELLALVNIVSYARDLCTSLATPHAAALLEEARNLLVAEVEAELNHVLSKDNILRVATTPAGRC</sequence>
<dbReference type="EMBL" id="MKIP01000031">
    <property type="protein sequence ID" value="OLP61642.1"/>
    <property type="molecule type" value="Genomic_DNA"/>
</dbReference>
<dbReference type="Proteomes" id="UP000186364">
    <property type="component" value="Unassembled WGS sequence"/>
</dbReference>
<dbReference type="AlphaFoldDB" id="A0A1Q9B0W9"/>
<dbReference type="RefSeq" id="WP_075626305.1">
    <property type="nucleotide sequence ID" value="NZ_FOAM01000005.1"/>
</dbReference>
<gene>
    <name evidence="1" type="ORF">BJF93_08540</name>
</gene>
<reference evidence="1 2" key="1">
    <citation type="submission" date="2016-09" db="EMBL/GenBank/DDBJ databases">
        <title>Rhizobium sp. nov., a novel species isolated from the rice rhizosphere.</title>
        <authorList>
            <person name="Zhao J."/>
            <person name="Zhang X."/>
        </authorList>
    </citation>
    <scope>NUCLEOTIDE SEQUENCE [LARGE SCALE GENOMIC DNA]</scope>
    <source>
        <strain evidence="1 2">1.7048</strain>
    </source>
</reference>